<dbReference type="AlphaFoldDB" id="A0A844FVS9"/>
<organism evidence="2 3">
    <name type="scientific">Sharpea porci</name>
    <dbReference type="NCBI Taxonomy" id="2652286"/>
    <lineage>
        <taxon>Bacteria</taxon>
        <taxon>Bacillati</taxon>
        <taxon>Bacillota</taxon>
        <taxon>Erysipelotrichia</taxon>
        <taxon>Erysipelotrichales</taxon>
        <taxon>Coprobacillaceae</taxon>
        <taxon>Sharpea</taxon>
    </lineage>
</organism>
<comment type="caution">
    <text evidence="2">The sequence shown here is derived from an EMBL/GenBank/DDBJ whole genome shotgun (WGS) entry which is preliminary data.</text>
</comment>
<dbReference type="EMBL" id="VUNM01000017">
    <property type="protein sequence ID" value="MST89502.1"/>
    <property type="molecule type" value="Genomic_DNA"/>
</dbReference>
<dbReference type="RefSeq" id="WP_154516555.1">
    <property type="nucleotide sequence ID" value="NZ_JAXFJJ010000026.1"/>
</dbReference>
<evidence type="ECO:0000256" key="1">
    <source>
        <dbReference type="SAM" id="Phobius"/>
    </source>
</evidence>
<sequence length="200" mass="22391">MANRIRKISGKKPSWLQVFKEDLIILLLSVGISFLVKNQSVTALSFIDQANFILVVMMALVLFSYSPLVGTLRSLCFYGGMIVGKHIQAMISMNYQPDQKTIVGFVIVIIVAIGLWYSRGKGQVSEMIAGAALGFLLVYGLNIALNHLAISSLYDLVFLVFGVILLYQNMKQMVMVCLYGLLFYFPFKIMILPGYYMFLG</sequence>
<keyword evidence="1" id="KW-0472">Membrane</keyword>
<dbReference type="Proteomes" id="UP000442619">
    <property type="component" value="Unassembled WGS sequence"/>
</dbReference>
<reference evidence="2 3" key="1">
    <citation type="submission" date="2019-08" db="EMBL/GenBank/DDBJ databases">
        <title>In-depth cultivation of the pig gut microbiome towards novel bacterial diversity and tailored functional studies.</title>
        <authorList>
            <person name="Wylensek D."/>
            <person name="Hitch T.C.A."/>
            <person name="Clavel T."/>
        </authorList>
    </citation>
    <scope>NUCLEOTIDE SEQUENCE [LARGE SCALE GENOMIC DNA]</scope>
    <source>
        <strain evidence="2 3">CA-Schmier-601-WT-3</strain>
    </source>
</reference>
<evidence type="ECO:0000313" key="3">
    <source>
        <dbReference type="Proteomes" id="UP000442619"/>
    </source>
</evidence>
<name>A0A844FVS9_9FIRM</name>
<proteinExistence type="predicted"/>
<feature type="transmembrane region" description="Helical" evidence="1">
    <location>
        <begin position="43"/>
        <end position="63"/>
    </location>
</feature>
<accession>A0A844FVS9</accession>
<protein>
    <submittedName>
        <fullName evidence="2">Uncharacterized protein</fullName>
    </submittedName>
</protein>
<keyword evidence="1" id="KW-0812">Transmembrane</keyword>
<feature type="transmembrane region" description="Helical" evidence="1">
    <location>
        <begin position="21"/>
        <end position="37"/>
    </location>
</feature>
<feature type="transmembrane region" description="Helical" evidence="1">
    <location>
        <begin position="174"/>
        <end position="198"/>
    </location>
</feature>
<keyword evidence="1" id="KW-1133">Transmembrane helix</keyword>
<keyword evidence="3" id="KW-1185">Reference proteome</keyword>
<feature type="transmembrane region" description="Helical" evidence="1">
    <location>
        <begin position="101"/>
        <end position="117"/>
    </location>
</feature>
<evidence type="ECO:0000313" key="2">
    <source>
        <dbReference type="EMBL" id="MST89502.1"/>
    </source>
</evidence>
<feature type="transmembrane region" description="Helical" evidence="1">
    <location>
        <begin position="148"/>
        <end position="167"/>
    </location>
</feature>
<gene>
    <name evidence="2" type="ORF">FYJ79_07945</name>
</gene>